<dbReference type="InterPro" id="IPR050194">
    <property type="entry name" value="Glycosyltransferase_grp1"/>
</dbReference>
<dbReference type="Gene3D" id="3.40.50.2000">
    <property type="entry name" value="Glycogen Phosphorylase B"/>
    <property type="match status" value="2"/>
</dbReference>
<sequence length="367" mass="40065">MASIKKVTIVGPLAPPAGGMANQTKKLADFLRSEHIDVQVIRTNADYRPSFIGKIPVVRAVFRLFFYIVSLLSKLKNTDVIHIMANSGWSWHLFAAPAIAIGRLYSKPIVVNYRGGYAQEFFDKSWRWVNLTLSKSHKVIVPSSFLQEVFSGFEVKAEIVPNVLDEALFSPVKSTSESSNPHIIVARNLEAIYDVATAIQAFALIKATIPSARLSIAGTGPELSNLTKLVAQLNLQDAVTFTGRLSPSEMAKLYQSADIMLNASTVDNTPNAIIESLACGTPVVTTNAGGIPKLVSHQHDAMLVAIGDKQLMAEHAVAILNDDKLAESMVNNGLNTISKFYWSNVWLSLKACYHDALIRSKTAEKAQ</sequence>
<dbReference type="SUPFAM" id="SSF53756">
    <property type="entry name" value="UDP-Glycosyltransferase/glycogen phosphorylase"/>
    <property type="match status" value="1"/>
</dbReference>
<dbReference type="RefSeq" id="WP_130602390.1">
    <property type="nucleotide sequence ID" value="NZ_CP034759.1"/>
</dbReference>
<dbReference type="Pfam" id="PF13439">
    <property type="entry name" value="Glyco_transf_4"/>
    <property type="match status" value="1"/>
</dbReference>
<feature type="domain" description="Glycosyl transferase family 1" evidence="1">
    <location>
        <begin position="174"/>
        <end position="333"/>
    </location>
</feature>
<evidence type="ECO:0000259" key="2">
    <source>
        <dbReference type="Pfam" id="PF13439"/>
    </source>
</evidence>
<protein>
    <submittedName>
        <fullName evidence="3">Glycosyltransferase family 4 protein</fullName>
    </submittedName>
</protein>
<proteinExistence type="predicted"/>
<keyword evidence="3" id="KW-0808">Transferase</keyword>
<gene>
    <name evidence="3" type="ORF">EMK97_11740</name>
</gene>
<dbReference type="InterPro" id="IPR001296">
    <property type="entry name" value="Glyco_trans_1"/>
</dbReference>
<evidence type="ECO:0000313" key="3">
    <source>
        <dbReference type="EMBL" id="QBG36337.1"/>
    </source>
</evidence>
<keyword evidence="4" id="KW-1185">Reference proteome</keyword>
<evidence type="ECO:0000313" key="4">
    <source>
        <dbReference type="Proteomes" id="UP000290244"/>
    </source>
</evidence>
<dbReference type="InterPro" id="IPR028098">
    <property type="entry name" value="Glyco_trans_4-like_N"/>
</dbReference>
<dbReference type="KEGG" id="lsd:EMK97_11740"/>
<name>A0A4P6P9W1_9GAMM</name>
<dbReference type="Pfam" id="PF00534">
    <property type="entry name" value="Glycos_transf_1"/>
    <property type="match status" value="1"/>
</dbReference>
<dbReference type="OrthoDB" id="258796at2"/>
<organism evidence="3 4">
    <name type="scientific">Litorilituus sediminis</name>
    <dbReference type="NCBI Taxonomy" id="718192"/>
    <lineage>
        <taxon>Bacteria</taxon>
        <taxon>Pseudomonadati</taxon>
        <taxon>Pseudomonadota</taxon>
        <taxon>Gammaproteobacteria</taxon>
        <taxon>Alteromonadales</taxon>
        <taxon>Colwelliaceae</taxon>
        <taxon>Litorilituus</taxon>
    </lineage>
</organism>
<dbReference type="PANTHER" id="PTHR45947:SF3">
    <property type="entry name" value="SULFOQUINOVOSYL TRANSFERASE SQD2"/>
    <property type="match status" value="1"/>
</dbReference>
<evidence type="ECO:0000259" key="1">
    <source>
        <dbReference type="Pfam" id="PF00534"/>
    </source>
</evidence>
<dbReference type="EMBL" id="CP034759">
    <property type="protein sequence ID" value="QBG36337.1"/>
    <property type="molecule type" value="Genomic_DNA"/>
</dbReference>
<feature type="domain" description="Glycosyltransferase subfamily 4-like N-terminal" evidence="2">
    <location>
        <begin position="18"/>
        <end position="166"/>
    </location>
</feature>
<dbReference type="GO" id="GO:0016757">
    <property type="term" value="F:glycosyltransferase activity"/>
    <property type="evidence" value="ECO:0007669"/>
    <property type="project" value="InterPro"/>
</dbReference>
<accession>A0A4P6P9W1</accession>
<dbReference type="PANTHER" id="PTHR45947">
    <property type="entry name" value="SULFOQUINOVOSYL TRANSFERASE SQD2"/>
    <property type="match status" value="1"/>
</dbReference>
<reference evidence="3 4" key="1">
    <citation type="submission" date="2018-12" db="EMBL/GenBank/DDBJ databases">
        <title>Complete genome of Litorilituus sediminis.</title>
        <authorList>
            <person name="Liu A."/>
            <person name="Rong J."/>
        </authorList>
    </citation>
    <scope>NUCLEOTIDE SEQUENCE [LARGE SCALE GENOMIC DNA]</scope>
    <source>
        <strain evidence="3 4">JCM 17549</strain>
    </source>
</reference>
<dbReference type="Proteomes" id="UP000290244">
    <property type="component" value="Chromosome"/>
</dbReference>
<dbReference type="AlphaFoldDB" id="A0A4P6P9W1"/>